<evidence type="ECO:0000256" key="1">
    <source>
        <dbReference type="SAM" id="SignalP"/>
    </source>
</evidence>
<gene>
    <name evidence="2" type="ORF">RA178_12370</name>
</gene>
<dbReference type="InterPro" id="IPR047698">
    <property type="entry name" value="ArsF-like"/>
</dbReference>
<sequence>MKTKKIIRCLLLSIVCLGFALMGYQQFSAGTANTFESLDASSIVEPALKNGINVYYFHGNQRCTTCVRMENFTRYTVMNNFFKEVRDGEIQLHLVNVDLNENQHYINDYQLIFRTVVISTSKDGIETEWRRLDRIWELANNEVAFQQYLTEEIEAILGQTHG</sequence>
<dbReference type="GeneID" id="301339991"/>
<dbReference type="RefSeq" id="WP_306682041.1">
    <property type="nucleotide sequence ID" value="NZ_CP132914.1"/>
</dbReference>
<feature type="signal peptide" evidence="1">
    <location>
        <begin position="1"/>
        <end position="20"/>
    </location>
</feature>
<dbReference type="AlphaFoldDB" id="A0AA50KAS4"/>
<dbReference type="Proteomes" id="UP001236800">
    <property type="component" value="Chromosome"/>
</dbReference>
<name>A0AA50KAS4_9GAMM</name>
<keyword evidence="1" id="KW-0732">Signal</keyword>
<dbReference type="NCBIfam" id="NF040494">
    <property type="entry name" value="nitrored_ArsF"/>
    <property type="match status" value="1"/>
</dbReference>
<dbReference type="KEGG" id="sog:RA178_12370"/>
<accession>A0AA50KAS4</accession>
<feature type="chain" id="PRO_5041289931" evidence="1">
    <location>
        <begin position="21"/>
        <end position="162"/>
    </location>
</feature>
<reference evidence="2" key="1">
    <citation type="submission" date="2023-08" db="EMBL/GenBank/DDBJ databases">
        <title>Complete genome sequence of Shewanella oncorhynchi Z-P2, a siderophore putrebactin-producing bacterium.</title>
        <authorList>
            <person name="Zhang Y."/>
        </authorList>
    </citation>
    <scope>NUCLEOTIDE SEQUENCE</scope>
    <source>
        <strain evidence="2">Z-P2</strain>
    </source>
</reference>
<protein>
    <submittedName>
        <fullName evidence="2">Nitrophenyl compound nitroreductase subunit ArsF family protein</fullName>
    </submittedName>
</protein>
<organism evidence="2">
    <name type="scientific">Shewanella oncorhynchi</name>
    <dbReference type="NCBI Taxonomy" id="2726434"/>
    <lineage>
        <taxon>Bacteria</taxon>
        <taxon>Pseudomonadati</taxon>
        <taxon>Pseudomonadota</taxon>
        <taxon>Gammaproteobacteria</taxon>
        <taxon>Alteromonadales</taxon>
        <taxon>Shewanellaceae</taxon>
        <taxon>Shewanella</taxon>
    </lineage>
</organism>
<dbReference type="EMBL" id="CP132914">
    <property type="protein sequence ID" value="WMB71237.1"/>
    <property type="molecule type" value="Genomic_DNA"/>
</dbReference>
<evidence type="ECO:0000313" key="2">
    <source>
        <dbReference type="EMBL" id="WMB71237.1"/>
    </source>
</evidence>
<proteinExistence type="predicted"/>